<dbReference type="InterPro" id="IPR050739">
    <property type="entry name" value="MFP"/>
</dbReference>
<dbReference type="Pfam" id="PF25917">
    <property type="entry name" value="BSH_RND"/>
    <property type="match status" value="1"/>
</dbReference>
<feature type="transmembrane region" description="Helical" evidence="3">
    <location>
        <begin position="40"/>
        <end position="59"/>
    </location>
</feature>
<protein>
    <submittedName>
        <fullName evidence="6">Biotin/lipoyl-binding protein</fullName>
    </submittedName>
</protein>
<evidence type="ECO:0000256" key="2">
    <source>
        <dbReference type="SAM" id="Coils"/>
    </source>
</evidence>
<sequence>MADADRPIIAEREITAPADVQAPAAAEPAAEKPKRGWLRIVALLSVPLIIIGVGAYFWLTSGRFVSTDNAYVQQDKVSVSADVGGRIVEVSVRENQHVNKGDLLFRIDPEPYRIAVEQARAALASAQVNVQTLRTEYQGKGADIEGARIAIQQAQEDFDRQSALMARGFTTRANYLNSQHALQQAKVQLQNAQAEAALAKAKLQTGAAVPGENPQIAAARAQLDQALLNLKRTEVRAPAPGTVSQADRLQVGNQIVSGLPALSIVVGDRTWVEANFKETQLNKVRVGQPAEIEIDAYSGLKLKGHVWSFGAGTGSEFSVLPAQNANGNWVKVTQRVPVRIAIDEASPRPLIAGLSADVTVDVRGQH</sequence>
<dbReference type="GO" id="GO:0030313">
    <property type="term" value="C:cell envelope"/>
    <property type="evidence" value="ECO:0007669"/>
    <property type="project" value="UniProtKB-SubCell"/>
</dbReference>
<evidence type="ECO:0000259" key="4">
    <source>
        <dbReference type="Pfam" id="PF25917"/>
    </source>
</evidence>
<evidence type="ECO:0000259" key="5">
    <source>
        <dbReference type="Pfam" id="PF25963"/>
    </source>
</evidence>
<keyword evidence="7" id="KW-1185">Reference proteome</keyword>
<dbReference type="InterPro" id="IPR058634">
    <property type="entry name" value="AaeA-lik-b-barrel"/>
</dbReference>
<keyword evidence="2" id="KW-0175">Coiled coil</keyword>
<dbReference type="InterPro" id="IPR058625">
    <property type="entry name" value="MdtA-like_BSH"/>
</dbReference>
<dbReference type="PANTHER" id="PTHR30386">
    <property type="entry name" value="MEMBRANE FUSION SUBUNIT OF EMRAB-TOLC MULTIDRUG EFFLUX PUMP"/>
    <property type="match status" value="1"/>
</dbReference>
<dbReference type="GO" id="GO:0055085">
    <property type="term" value="P:transmembrane transport"/>
    <property type="evidence" value="ECO:0007669"/>
    <property type="project" value="InterPro"/>
</dbReference>
<dbReference type="EMBL" id="WQMS01000013">
    <property type="protein sequence ID" value="MVO78313.1"/>
    <property type="molecule type" value="Genomic_DNA"/>
</dbReference>
<evidence type="ECO:0000313" key="7">
    <source>
        <dbReference type="Proteomes" id="UP000441389"/>
    </source>
</evidence>
<keyword evidence="3" id="KW-1133">Transmembrane helix</keyword>
<comment type="caution">
    <text evidence="6">The sequence shown here is derived from an EMBL/GenBank/DDBJ whole genome shotgun (WGS) entry which is preliminary data.</text>
</comment>
<dbReference type="PANTHER" id="PTHR30386:SF19">
    <property type="entry name" value="MULTIDRUG EXPORT PROTEIN EMRA-RELATED"/>
    <property type="match status" value="1"/>
</dbReference>
<name>A0A6I4J2K2_9SPHN</name>
<dbReference type="RefSeq" id="WP_157027276.1">
    <property type="nucleotide sequence ID" value="NZ_WQMS01000013.1"/>
</dbReference>
<accession>A0A6I4J2K2</accession>
<dbReference type="Proteomes" id="UP000441389">
    <property type="component" value="Unassembled WGS sequence"/>
</dbReference>
<evidence type="ECO:0000256" key="3">
    <source>
        <dbReference type="SAM" id="Phobius"/>
    </source>
</evidence>
<feature type="domain" description="Multidrug resistance protein MdtA-like barrel-sandwich hybrid" evidence="4">
    <location>
        <begin position="76"/>
        <end position="266"/>
    </location>
</feature>
<gene>
    <name evidence="6" type="ORF">GON01_10255</name>
</gene>
<evidence type="ECO:0000313" key="6">
    <source>
        <dbReference type="EMBL" id="MVO78313.1"/>
    </source>
</evidence>
<proteinExistence type="predicted"/>
<reference evidence="6 7" key="1">
    <citation type="submission" date="2019-12" db="EMBL/GenBank/DDBJ databases">
        <authorList>
            <person name="Huq M.A."/>
        </authorList>
    </citation>
    <scope>NUCLEOTIDE SEQUENCE [LARGE SCALE GENOMIC DNA]</scope>
    <source>
        <strain evidence="6 7">MAH-20</strain>
    </source>
</reference>
<dbReference type="Pfam" id="PF25963">
    <property type="entry name" value="Beta-barrel_AAEA"/>
    <property type="match status" value="1"/>
</dbReference>
<dbReference type="Gene3D" id="2.40.50.100">
    <property type="match status" value="1"/>
</dbReference>
<dbReference type="Gene3D" id="1.10.287.470">
    <property type="entry name" value="Helix hairpin bin"/>
    <property type="match status" value="1"/>
</dbReference>
<dbReference type="Gene3D" id="2.40.30.170">
    <property type="match status" value="1"/>
</dbReference>
<keyword evidence="3" id="KW-0812">Transmembrane</keyword>
<keyword evidence="3" id="KW-0472">Membrane</keyword>
<feature type="domain" description="p-hydroxybenzoic acid efflux pump subunit AaeA-like beta-barrel" evidence="5">
    <location>
        <begin position="271"/>
        <end position="360"/>
    </location>
</feature>
<organism evidence="6 7">
    <name type="scientific">Sphingomonas horti</name>
    <dbReference type="NCBI Taxonomy" id="2682842"/>
    <lineage>
        <taxon>Bacteria</taxon>
        <taxon>Pseudomonadati</taxon>
        <taxon>Pseudomonadota</taxon>
        <taxon>Alphaproteobacteria</taxon>
        <taxon>Sphingomonadales</taxon>
        <taxon>Sphingomonadaceae</taxon>
        <taxon>Sphingomonas</taxon>
    </lineage>
</organism>
<dbReference type="SUPFAM" id="SSF111369">
    <property type="entry name" value="HlyD-like secretion proteins"/>
    <property type="match status" value="2"/>
</dbReference>
<comment type="subcellular location">
    <subcellularLocation>
        <location evidence="1">Cell envelope</location>
    </subcellularLocation>
</comment>
<feature type="coiled-coil region" evidence="2">
    <location>
        <begin position="175"/>
        <end position="236"/>
    </location>
</feature>
<evidence type="ECO:0000256" key="1">
    <source>
        <dbReference type="ARBA" id="ARBA00004196"/>
    </source>
</evidence>
<dbReference type="AlphaFoldDB" id="A0A6I4J2K2"/>